<keyword evidence="7" id="KW-1185">Reference proteome</keyword>
<feature type="transmembrane region" description="Helical" evidence="5">
    <location>
        <begin position="148"/>
        <end position="170"/>
    </location>
</feature>
<dbReference type="GeneID" id="39984253"/>
<dbReference type="VEuPathDB" id="TriTrypDB:TM35_000092340"/>
<dbReference type="RefSeq" id="XP_028884250.1">
    <property type="nucleotide sequence ID" value="XM_029024473.1"/>
</dbReference>
<dbReference type="GO" id="GO:0016236">
    <property type="term" value="P:macroautophagy"/>
    <property type="evidence" value="ECO:0007669"/>
    <property type="project" value="TreeGrafter"/>
</dbReference>
<evidence type="ECO:0000313" key="7">
    <source>
        <dbReference type="Proteomes" id="UP000192257"/>
    </source>
</evidence>
<evidence type="ECO:0000256" key="1">
    <source>
        <dbReference type="ARBA" id="ARBA00004141"/>
    </source>
</evidence>
<feature type="transmembrane region" description="Helical" evidence="5">
    <location>
        <begin position="12"/>
        <end position="35"/>
    </location>
</feature>
<gene>
    <name evidence="6" type="ORF">TM35_000092340</name>
</gene>
<feature type="transmembrane region" description="Helical" evidence="5">
    <location>
        <begin position="324"/>
        <end position="343"/>
    </location>
</feature>
<protein>
    <submittedName>
        <fullName evidence="6">Uncharacterized protein</fullName>
    </submittedName>
</protein>
<keyword evidence="4 5" id="KW-0472">Membrane</keyword>
<proteinExistence type="predicted"/>
<organism evidence="6 7">
    <name type="scientific">Trypanosoma theileri</name>
    <dbReference type="NCBI Taxonomy" id="67003"/>
    <lineage>
        <taxon>Eukaryota</taxon>
        <taxon>Discoba</taxon>
        <taxon>Euglenozoa</taxon>
        <taxon>Kinetoplastea</taxon>
        <taxon>Metakinetoplastina</taxon>
        <taxon>Trypanosomatida</taxon>
        <taxon>Trypanosomatidae</taxon>
        <taxon>Trypanosoma</taxon>
    </lineage>
</organism>
<reference evidence="6 7" key="1">
    <citation type="submission" date="2017-03" db="EMBL/GenBank/DDBJ databases">
        <title>An alternative strategy for trypanosome survival in the mammalian bloodstream revealed through genome and transcriptome analysis of the ubiquitous bovine parasite Trypanosoma (Megatrypanum) theileri.</title>
        <authorList>
            <person name="Kelly S."/>
            <person name="Ivens A."/>
            <person name="Mott A."/>
            <person name="O'Neill E."/>
            <person name="Emms D."/>
            <person name="Macleod O."/>
            <person name="Voorheis P."/>
            <person name="Matthews J."/>
            <person name="Matthews K."/>
            <person name="Carrington M."/>
        </authorList>
    </citation>
    <scope>NUCLEOTIDE SEQUENCE [LARGE SCALE GENOMIC DNA]</scope>
    <source>
        <strain evidence="6">Edinburgh</strain>
    </source>
</reference>
<feature type="transmembrane region" description="Helical" evidence="5">
    <location>
        <begin position="355"/>
        <end position="375"/>
    </location>
</feature>
<dbReference type="Proteomes" id="UP000192257">
    <property type="component" value="Unassembled WGS sequence"/>
</dbReference>
<name>A0A1X0NZR3_9TRYP</name>
<evidence type="ECO:0000256" key="5">
    <source>
        <dbReference type="SAM" id="Phobius"/>
    </source>
</evidence>
<sequence length="379" mass="41542">MPTEDTLFLPKRVAAGLLAIFCGFALGVLQSLDFVKLFTYIRANANLRRTLQSCLIVNAVFFSSLWITSLLIYPMLTFGGGVVWGGSGNATTTTATTTTTTTTTTSVGTAINISNTVMNGSKKPTRAIEAAKSGVGLVSKLWFPVFDAMWVLPVYALIQALGLRWYNALYVEAYKEKKRRAAVGATRGTVEGHCKGEETSSPTKVRSTDGPPSFHTAVVSLSEIMFKFLVTTVYAIVSVVVEMIIPSPMGSHIAFMMNSWLYAFYVFDYRLSSQYVVDRRTRQQNRLTLSSVLKLFETNWAYFLGFGVSQSIITTTLRSSWMAFSWYSVAAVTSVLFGAHVVLSVEATPSPRAPFAVPMLTPFFALCGVVLRKIANAML</sequence>
<dbReference type="GO" id="GO:0016020">
    <property type="term" value="C:membrane"/>
    <property type="evidence" value="ECO:0007669"/>
    <property type="project" value="UniProtKB-SubCell"/>
</dbReference>
<keyword evidence="2 5" id="KW-0812">Transmembrane</keyword>
<feature type="transmembrane region" description="Helical" evidence="5">
    <location>
        <begin position="251"/>
        <end position="271"/>
    </location>
</feature>
<dbReference type="EMBL" id="NBCO01000009">
    <property type="protein sequence ID" value="ORC90184.1"/>
    <property type="molecule type" value="Genomic_DNA"/>
</dbReference>
<evidence type="ECO:0000256" key="4">
    <source>
        <dbReference type="ARBA" id="ARBA00023136"/>
    </source>
</evidence>
<feature type="transmembrane region" description="Helical" evidence="5">
    <location>
        <begin position="224"/>
        <end position="245"/>
    </location>
</feature>
<evidence type="ECO:0000256" key="2">
    <source>
        <dbReference type="ARBA" id="ARBA00022692"/>
    </source>
</evidence>
<dbReference type="GO" id="GO:0005783">
    <property type="term" value="C:endoplasmic reticulum"/>
    <property type="evidence" value="ECO:0007669"/>
    <property type="project" value="TreeGrafter"/>
</dbReference>
<feature type="transmembrane region" description="Helical" evidence="5">
    <location>
        <begin position="55"/>
        <end position="76"/>
    </location>
</feature>
<evidence type="ECO:0000313" key="6">
    <source>
        <dbReference type="EMBL" id="ORC90184.1"/>
    </source>
</evidence>
<comment type="subcellular location">
    <subcellularLocation>
        <location evidence="1">Membrane</location>
        <topology evidence="1">Multi-pass membrane protein</topology>
    </subcellularLocation>
</comment>
<dbReference type="OrthoDB" id="266518at2759"/>
<dbReference type="PANTHER" id="PTHR21389">
    <property type="entry name" value="P53 INDUCED PROTEIN"/>
    <property type="match status" value="1"/>
</dbReference>
<evidence type="ECO:0000256" key="3">
    <source>
        <dbReference type="ARBA" id="ARBA00022989"/>
    </source>
</evidence>
<accession>A0A1X0NZR3</accession>
<dbReference type="PANTHER" id="PTHR21389:SF0">
    <property type="entry name" value="ETOPOSIDE-INDUCED PROTEIN 2.4 HOMOLOG"/>
    <property type="match status" value="1"/>
</dbReference>
<keyword evidence="3 5" id="KW-1133">Transmembrane helix</keyword>
<comment type="caution">
    <text evidence="6">The sequence shown here is derived from an EMBL/GenBank/DDBJ whole genome shotgun (WGS) entry which is preliminary data.</text>
</comment>
<dbReference type="AlphaFoldDB" id="A0A1X0NZR3"/>